<sequence length="113" mass="12667">MRNKFFIFKNKYFYTLSHWDALLWSRMCSAPRCLLAHSCCILPHALLNSPLFFLTPPLFFSCALLLLPTVFLGVPTGCFSRVSTVVCPHGDFVESVCACIAPCYYVDGTCAND</sequence>
<dbReference type="RefSeq" id="YP_001031278.1">
    <property type="nucleotide sequence ID" value="NC_008973.1"/>
</dbReference>
<evidence type="ECO:0000313" key="3">
    <source>
        <dbReference type="Proteomes" id="UP000204242"/>
    </source>
</evidence>
<dbReference type="Proteomes" id="UP000204242">
    <property type="component" value="Genome"/>
</dbReference>
<protein>
    <submittedName>
        <fullName evidence="2">C5.1</fullName>
    </submittedName>
</protein>
<keyword evidence="1" id="KW-1133">Transmembrane helix</keyword>
<keyword evidence="1" id="KW-0472">Membrane</keyword>
<dbReference type="EMBL" id="AB291183">
    <property type="protein sequence ID" value="BAF45681.1"/>
    <property type="molecule type" value="Genomic_DNA"/>
</dbReference>
<name>A2Q0G6_9VIRU</name>
<dbReference type="KEGG" id="vg:5076327"/>
<organism evidence="2 3">
    <name type="scientific">Ichnoviriform fugitivi</name>
    <dbReference type="NCBI Taxonomy" id="265522"/>
    <lineage>
        <taxon>Viruses</taxon>
        <taxon>Viruses incertae sedis</taxon>
        <taxon>Polydnaviriformidae</taxon>
        <taxon>Ichnoviriform</taxon>
    </lineage>
</organism>
<feature type="transmembrane region" description="Helical" evidence="1">
    <location>
        <begin position="52"/>
        <end position="74"/>
    </location>
</feature>
<keyword evidence="1" id="KW-0812">Transmembrane</keyword>
<accession>A2Q0G6</accession>
<dbReference type="GeneID" id="5076327"/>
<reference evidence="2 3" key="1">
    <citation type="journal article" date="2007" name="Virology">
        <title>Shared and species-specific features among ichnovirus genomes.</title>
        <authorList>
            <person name="Tanaka K."/>
            <person name="Lapointe R."/>
            <person name="Barney W.E."/>
            <person name="Makkay A.M."/>
            <person name="Stoltz D."/>
            <person name="Cusson M."/>
            <person name="Webb B.A."/>
        </authorList>
    </citation>
    <scope>NUCLEOTIDE SEQUENCE [LARGE SCALE GENOMIC DNA]</scope>
</reference>
<evidence type="ECO:0000313" key="2">
    <source>
        <dbReference type="EMBL" id="BAF45681.1"/>
    </source>
</evidence>
<proteinExistence type="predicted"/>
<evidence type="ECO:0000256" key="1">
    <source>
        <dbReference type="SAM" id="Phobius"/>
    </source>
</evidence>